<protein>
    <recommendedName>
        <fullName evidence="5">DNA-binding protein</fullName>
    </recommendedName>
</protein>
<dbReference type="InterPro" id="IPR027454">
    <property type="entry name" value="Histone_HNS_N"/>
</dbReference>
<evidence type="ECO:0000256" key="5">
    <source>
        <dbReference type="PIRNR" id="PIRNR002096"/>
    </source>
</evidence>
<feature type="coiled-coil region" evidence="6">
    <location>
        <begin position="23"/>
        <end position="68"/>
    </location>
</feature>
<accession>A0A1G5AIG8</accession>
<dbReference type="Gene3D" id="1.10.287.1050">
    <property type="entry name" value="H-NS histone-like proteins"/>
    <property type="match status" value="1"/>
</dbReference>
<keyword evidence="3" id="KW-0963">Cytoplasm</keyword>
<dbReference type="Gene3D" id="4.10.430.10">
    <property type="entry name" value="Histone-like protein H-NS, C-terminal domain"/>
    <property type="match status" value="1"/>
</dbReference>
<evidence type="ECO:0000313" key="9">
    <source>
        <dbReference type="Proteomes" id="UP000199588"/>
    </source>
</evidence>
<evidence type="ECO:0000259" key="7">
    <source>
        <dbReference type="SMART" id="SM00528"/>
    </source>
</evidence>
<reference evidence="8 9" key="1">
    <citation type="submission" date="2016-10" db="EMBL/GenBank/DDBJ databases">
        <authorList>
            <person name="Varghese N."/>
            <person name="Submissions S."/>
        </authorList>
    </citation>
    <scope>NUCLEOTIDE SEQUENCE [LARGE SCALE GENOMIC DNA]</scope>
    <source>
        <strain evidence="8 9">DSM 22022</strain>
    </source>
</reference>
<keyword evidence="9" id="KW-1185">Reference proteome</keyword>
<dbReference type="PIRSF" id="PIRSF002096">
    <property type="entry name" value="HnS"/>
    <property type="match status" value="1"/>
</dbReference>
<feature type="domain" description="DNA-binding protein H-NS-like C-terminal" evidence="7">
    <location>
        <begin position="87"/>
        <end position="134"/>
    </location>
</feature>
<gene>
    <name evidence="8" type="ORF">SAMN02910354_00323</name>
</gene>
<dbReference type="PANTHER" id="PTHR38097">
    <property type="match status" value="1"/>
</dbReference>
<dbReference type="Pfam" id="PF22470">
    <property type="entry name" value="Histone_HNS_N"/>
    <property type="match status" value="1"/>
</dbReference>
<evidence type="ECO:0000256" key="6">
    <source>
        <dbReference type="SAM" id="Coils"/>
    </source>
</evidence>
<dbReference type="InterPro" id="IPR027444">
    <property type="entry name" value="H-NS_C_dom"/>
</dbReference>
<keyword evidence="4 5" id="KW-0238">DNA-binding</keyword>
<evidence type="ECO:0000256" key="3">
    <source>
        <dbReference type="ARBA" id="ARBA00022490"/>
    </source>
</evidence>
<evidence type="ECO:0000256" key="2">
    <source>
        <dbReference type="ARBA" id="ARBA00010610"/>
    </source>
</evidence>
<name>A0A1G5AIG8_9PAST</name>
<keyword evidence="6" id="KW-0175">Coiled coil</keyword>
<comment type="caution">
    <text evidence="8">The sequence shown here is derived from an EMBL/GenBank/DDBJ whole genome shotgun (WGS) entry which is preliminary data.</text>
</comment>
<sequence length="134" mass="15528">MNEVIKTLNNLRRLRSMAKELSIEQLENIIEKFQLVIEEKKAEELEIKRLEEERKNRLEKYRELLKEDGITADELAQILAGKNNTVKAKRAPLSAKYKYINENGEQKTWTGQGRMPKAIQLQLNAGKSLSDFAI</sequence>
<dbReference type="EMBL" id="FMUQ01000002">
    <property type="protein sequence ID" value="SCX77686.1"/>
    <property type="molecule type" value="Genomic_DNA"/>
</dbReference>
<dbReference type="InterPro" id="IPR054180">
    <property type="entry name" value="H-NS-like_N"/>
</dbReference>
<proteinExistence type="inferred from homology"/>
<comment type="similarity">
    <text evidence="2 5">Belongs to the histone-like protein H-NS family.</text>
</comment>
<dbReference type="InterPro" id="IPR001801">
    <property type="entry name" value="Histone_HNS"/>
</dbReference>
<evidence type="ECO:0000256" key="1">
    <source>
        <dbReference type="ARBA" id="ARBA00004453"/>
    </source>
</evidence>
<evidence type="ECO:0000256" key="4">
    <source>
        <dbReference type="ARBA" id="ARBA00023125"/>
    </source>
</evidence>
<dbReference type="Pfam" id="PF00816">
    <property type="entry name" value="Histone_HNS"/>
    <property type="match status" value="1"/>
</dbReference>
<dbReference type="InterPro" id="IPR037150">
    <property type="entry name" value="H-NS_C_dom_sf"/>
</dbReference>
<dbReference type="Proteomes" id="UP000199588">
    <property type="component" value="Unassembled WGS sequence"/>
</dbReference>
<evidence type="ECO:0000313" key="8">
    <source>
        <dbReference type="EMBL" id="SCX77686.1"/>
    </source>
</evidence>
<organism evidence="8 9">
    <name type="scientific">Basfia succiniciproducens</name>
    <dbReference type="NCBI Taxonomy" id="653940"/>
    <lineage>
        <taxon>Bacteria</taxon>
        <taxon>Pseudomonadati</taxon>
        <taxon>Pseudomonadota</taxon>
        <taxon>Gammaproteobacteria</taxon>
        <taxon>Pasteurellales</taxon>
        <taxon>Pasteurellaceae</taxon>
        <taxon>Basfia</taxon>
    </lineage>
</organism>
<dbReference type="SMART" id="SM00528">
    <property type="entry name" value="HNS"/>
    <property type="match status" value="1"/>
</dbReference>
<dbReference type="SUPFAM" id="SSF81273">
    <property type="entry name" value="H-NS histone-like proteins"/>
    <property type="match status" value="2"/>
</dbReference>
<dbReference type="PANTHER" id="PTHR38097:SF2">
    <property type="entry name" value="DNA-BINDING PROTEIN STPA"/>
    <property type="match status" value="1"/>
</dbReference>
<comment type="subcellular location">
    <subcellularLocation>
        <location evidence="1">Cytoplasm</location>
        <location evidence="1">Nucleoid</location>
    </subcellularLocation>
</comment>
<dbReference type="GO" id="GO:0003677">
    <property type="term" value="F:DNA binding"/>
    <property type="evidence" value="ECO:0007669"/>
    <property type="project" value="UniProtKB-KW"/>
</dbReference>
<dbReference type="RefSeq" id="WP_090653921.1">
    <property type="nucleotide sequence ID" value="NZ_CP015031.1"/>
</dbReference>